<reference evidence="5 6" key="1">
    <citation type="submission" date="2024-01" db="EMBL/GenBank/DDBJ databases">
        <title>The diversity of rhizobia nodulating Mimosa spp. in eleven states of Brazil covering several biomes is determined by host plant, location, and edaphic factors.</title>
        <authorList>
            <person name="Rouws L."/>
            <person name="Barauna A."/>
            <person name="Beukes C."/>
            <person name="De Faria S.M."/>
            <person name="Gross E."/>
            <person name="Dos Reis Junior F.B."/>
            <person name="Simon M."/>
            <person name="Maluk M."/>
            <person name="Odee D.W."/>
            <person name="Kenicer G."/>
            <person name="Young J.P.W."/>
            <person name="Reis V.M."/>
            <person name="Zilli J."/>
            <person name="James E.K."/>
        </authorList>
    </citation>
    <scope>NUCLEOTIDE SEQUENCE [LARGE SCALE GENOMIC DNA]</scope>
    <source>
        <strain evidence="5 6">JPY77</strain>
    </source>
</reference>
<accession>A0ABU9Q662</accession>
<dbReference type="Gene3D" id="1.10.10.60">
    <property type="entry name" value="Homeodomain-like"/>
    <property type="match status" value="1"/>
</dbReference>
<dbReference type="SMART" id="SM00342">
    <property type="entry name" value="HTH_ARAC"/>
    <property type="match status" value="1"/>
</dbReference>
<dbReference type="EMBL" id="JAZHGC010000003">
    <property type="protein sequence ID" value="MEM5284914.1"/>
    <property type="molecule type" value="Genomic_DNA"/>
</dbReference>
<feature type="domain" description="HTH araC/xylS-type" evidence="4">
    <location>
        <begin position="191"/>
        <end position="289"/>
    </location>
</feature>
<dbReference type="Proteomes" id="UP001494588">
    <property type="component" value="Unassembled WGS sequence"/>
</dbReference>
<evidence type="ECO:0000256" key="3">
    <source>
        <dbReference type="ARBA" id="ARBA00023163"/>
    </source>
</evidence>
<dbReference type="SUPFAM" id="SSF46689">
    <property type="entry name" value="Homeodomain-like"/>
    <property type="match status" value="2"/>
</dbReference>
<evidence type="ECO:0000313" key="6">
    <source>
        <dbReference type="Proteomes" id="UP001494588"/>
    </source>
</evidence>
<evidence type="ECO:0000256" key="2">
    <source>
        <dbReference type="ARBA" id="ARBA00023125"/>
    </source>
</evidence>
<evidence type="ECO:0000256" key="1">
    <source>
        <dbReference type="ARBA" id="ARBA00023015"/>
    </source>
</evidence>
<dbReference type="PANTHER" id="PTHR46796">
    <property type="entry name" value="HTH-TYPE TRANSCRIPTIONAL ACTIVATOR RHAS-RELATED"/>
    <property type="match status" value="1"/>
</dbReference>
<keyword evidence="6" id="KW-1185">Reference proteome</keyword>
<keyword evidence="2" id="KW-0238">DNA-binding</keyword>
<dbReference type="SUPFAM" id="SSF52317">
    <property type="entry name" value="Class I glutamine amidotransferase-like"/>
    <property type="match status" value="1"/>
</dbReference>
<protein>
    <submittedName>
        <fullName evidence="5">Helix-turn-helix domain-containing protein</fullName>
    </submittedName>
</protein>
<dbReference type="PROSITE" id="PS01124">
    <property type="entry name" value="HTH_ARAC_FAMILY_2"/>
    <property type="match status" value="1"/>
</dbReference>
<organism evidence="5 6">
    <name type="scientific">Paraburkholderia sabiae</name>
    <dbReference type="NCBI Taxonomy" id="273251"/>
    <lineage>
        <taxon>Bacteria</taxon>
        <taxon>Pseudomonadati</taxon>
        <taxon>Pseudomonadota</taxon>
        <taxon>Betaproteobacteria</taxon>
        <taxon>Burkholderiales</taxon>
        <taxon>Burkholderiaceae</taxon>
        <taxon>Paraburkholderia</taxon>
    </lineage>
</organism>
<dbReference type="InterPro" id="IPR029062">
    <property type="entry name" value="Class_I_gatase-like"/>
</dbReference>
<dbReference type="InterPro" id="IPR009057">
    <property type="entry name" value="Homeodomain-like_sf"/>
</dbReference>
<keyword evidence="1" id="KW-0805">Transcription regulation</keyword>
<dbReference type="RefSeq" id="WP_201649541.1">
    <property type="nucleotide sequence ID" value="NZ_CAJHCS010000005.1"/>
</dbReference>
<gene>
    <name evidence="5" type="ORF">V4C55_04310</name>
</gene>
<evidence type="ECO:0000313" key="5">
    <source>
        <dbReference type="EMBL" id="MEM5284914.1"/>
    </source>
</evidence>
<proteinExistence type="predicted"/>
<name>A0ABU9Q662_9BURK</name>
<comment type="caution">
    <text evidence="5">The sequence shown here is derived from an EMBL/GenBank/DDBJ whole genome shotgun (WGS) entry which is preliminary data.</text>
</comment>
<dbReference type="Gene3D" id="3.40.50.880">
    <property type="match status" value="1"/>
</dbReference>
<dbReference type="Pfam" id="PF12833">
    <property type="entry name" value="HTH_18"/>
    <property type="match status" value="1"/>
</dbReference>
<sequence>MNTVGANQGANGRSVSTKHVAIVLSEGCDLLGVSTLAESLEYAGGLSNSKHAESVLYETHYLSAAGGYVRCAFSISVSTRSLEDALDQRFEHVLIASTPRQSNPPFEVVHAPWLQRMQSRGATIAFLSAFADGSSTTTTKNRTVPVLRAVFDIVRLNLGDELALQAVRLSTGELDLPALLDTARTPADKVHFATRWIRDNCQRELTVTDIAEASAVSERTLLRYFQTYKGTSPAEYLQQVRLEAACRLLVTTTLPADKIARRVGFNSGDRLGKVLRRVTGMSPTEYRAAALMQSGNADLQDVCVRDAGSQQAIAVEASAT</sequence>
<dbReference type="PANTHER" id="PTHR46796:SF13">
    <property type="entry name" value="HTH-TYPE TRANSCRIPTIONAL ACTIVATOR RHAS"/>
    <property type="match status" value="1"/>
</dbReference>
<dbReference type="InterPro" id="IPR018060">
    <property type="entry name" value="HTH_AraC"/>
</dbReference>
<evidence type="ECO:0000259" key="4">
    <source>
        <dbReference type="PROSITE" id="PS01124"/>
    </source>
</evidence>
<dbReference type="InterPro" id="IPR050204">
    <property type="entry name" value="AraC_XylS_family_regulators"/>
</dbReference>
<keyword evidence="3" id="KW-0804">Transcription</keyword>